<feature type="signal peptide" evidence="1">
    <location>
        <begin position="1"/>
        <end position="23"/>
    </location>
</feature>
<accession>A0ABW5NN16</accession>
<keyword evidence="4" id="KW-1185">Reference proteome</keyword>
<gene>
    <name evidence="3" type="ORF">ACFSR3_00345</name>
</gene>
<dbReference type="Pfam" id="PF17116">
    <property type="entry name" value="T9SS_plug_1st"/>
    <property type="match status" value="1"/>
</dbReference>
<feature type="chain" id="PRO_5045379977" evidence="1">
    <location>
        <begin position="24"/>
        <end position="421"/>
    </location>
</feature>
<dbReference type="RefSeq" id="WP_379819197.1">
    <property type="nucleotide sequence ID" value="NZ_JBHUMD010000001.1"/>
</dbReference>
<name>A0ABW5NN16_9FLAO</name>
<evidence type="ECO:0000256" key="1">
    <source>
        <dbReference type="SAM" id="SignalP"/>
    </source>
</evidence>
<feature type="domain" description="Type 9 secretion system plug protein N-terminal" evidence="2">
    <location>
        <begin position="35"/>
        <end position="156"/>
    </location>
</feature>
<comment type="caution">
    <text evidence="3">The sequence shown here is derived from an EMBL/GenBank/DDBJ whole genome shotgun (WGS) entry which is preliminary data.</text>
</comment>
<evidence type="ECO:0000313" key="3">
    <source>
        <dbReference type="EMBL" id="MFD2600489.1"/>
    </source>
</evidence>
<evidence type="ECO:0000259" key="2">
    <source>
        <dbReference type="Pfam" id="PF17116"/>
    </source>
</evidence>
<evidence type="ECO:0000313" key="4">
    <source>
        <dbReference type="Proteomes" id="UP001597480"/>
    </source>
</evidence>
<keyword evidence="1" id="KW-0732">Signal</keyword>
<dbReference type="Proteomes" id="UP001597480">
    <property type="component" value="Unassembled WGS sequence"/>
</dbReference>
<reference evidence="4" key="1">
    <citation type="journal article" date="2019" name="Int. J. Syst. Evol. Microbiol.">
        <title>The Global Catalogue of Microorganisms (GCM) 10K type strain sequencing project: providing services to taxonomists for standard genome sequencing and annotation.</title>
        <authorList>
            <consortium name="The Broad Institute Genomics Platform"/>
            <consortium name="The Broad Institute Genome Sequencing Center for Infectious Disease"/>
            <person name="Wu L."/>
            <person name="Ma J."/>
        </authorList>
    </citation>
    <scope>NUCLEOTIDE SEQUENCE [LARGE SCALE GENOMIC DNA]</scope>
    <source>
        <strain evidence="4">KCTC 42107</strain>
    </source>
</reference>
<dbReference type="InterPro" id="IPR031345">
    <property type="entry name" value="T9SS_Plug_N"/>
</dbReference>
<proteinExistence type="predicted"/>
<dbReference type="EMBL" id="JBHUMD010000001">
    <property type="protein sequence ID" value="MFD2600489.1"/>
    <property type="molecule type" value="Genomic_DNA"/>
</dbReference>
<protein>
    <submittedName>
        <fullName evidence="3">DUF5103 domain-containing protein</fullName>
    </submittedName>
</protein>
<organism evidence="3 4">
    <name type="scientific">Flavobacterium suzhouense</name>
    <dbReference type="NCBI Taxonomy" id="1529638"/>
    <lineage>
        <taxon>Bacteria</taxon>
        <taxon>Pseudomonadati</taxon>
        <taxon>Bacteroidota</taxon>
        <taxon>Flavobacteriia</taxon>
        <taxon>Flavobacteriales</taxon>
        <taxon>Flavobacteriaceae</taxon>
        <taxon>Flavobacterium</taxon>
    </lineage>
</organism>
<sequence>MTNAFKRLIALVFLTFLPFVAFSQVQQEIAPPYNIKTVAFMKDGQNAYPFFRLNEPFTFVFDDLFGNEANYYYSIQHCNYDWTPSSMLSINDYIRGFDTQRIQTYTNSFNTLQIYSRYTLAFPNKFTTLLLSGNYILKILNEDQEVIFTRRFVLYEDMATVPVQVKRTRDMSTNLEKHNLDFSIKSRGFIFQMPLQNVKIALFQNGRFDNAIYNVKPQYTIGNDLIYKYDKETQFWAGNEYLYFENKDIRNAVNNVVRITAGEIYNTILYTNEARANKPYTFFPDVNGNFVTKNINLSVTDPMVESDYTWVFFSLSAPAYYGKDLYIGGMFNNYAKTPEYKMDYNEKTKLYEKAVMMKQGFNNYMYISTDKNGKVDGKNAVDGNFYQTENEYTILVYYRENNDRYDKVIGVGTANSTDIIN</sequence>